<dbReference type="InterPro" id="IPR000748">
    <property type="entry name" value="PsdUridine_synth_RsuA/RluB/E/F"/>
</dbReference>
<dbReference type="GO" id="GO:0120159">
    <property type="term" value="F:rRNA pseudouridine synthase activity"/>
    <property type="evidence" value="ECO:0007669"/>
    <property type="project" value="UniProtKB-ARBA"/>
</dbReference>
<dbReference type="InterPro" id="IPR002942">
    <property type="entry name" value="S4_RNA-bd"/>
</dbReference>
<evidence type="ECO:0000256" key="2">
    <source>
        <dbReference type="ARBA" id="ARBA00022884"/>
    </source>
</evidence>
<dbReference type="InterPro" id="IPR036986">
    <property type="entry name" value="S4_RNA-bd_sf"/>
</dbReference>
<comment type="similarity">
    <text evidence="1 5">Belongs to the pseudouridine synthase RsuA family.</text>
</comment>
<dbReference type="Gene3D" id="3.30.70.580">
    <property type="entry name" value="Pseudouridine synthase I, catalytic domain, N-terminal subdomain"/>
    <property type="match status" value="1"/>
</dbReference>
<proteinExistence type="inferred from homology"/>
<dbReference type="CDD" id="cd00165">
    <property type="entry name" value="S4"/>
    <property type="match status" value="1"/>
</dbReference>
<accession>A0A165XD76</accession>
<evidence type="ECO:0000259" key="6">
    <source>
        <dbReference type="SMART" id="SM00363"/>
    </source>
</evidence>
<dbReference type="EC" id="5.4.99.-" evidence="5"/>
<dbReference type="InterPro" id="IPR020094">
    <property type="entry name" value="TruA/RsuA/RluB/E/F_N"/>
</dbReference>
<dbReference type="FunFam" id="3.30.70.580:FF:000005">
    <property type="entry name" value="Pseudouridine synthase"/>
    <property type="match status" value="1"/>
</dbReference>
<organism evidence="8 9">
    <name type="scientific">Aeribacillus pallidus</name>
    <dbReference type="NCBI Taxonomy" id="33936"/>
    <lineage>
        <taxon>Bacteria</taxon>
        <taxon>Bacillati</taxon>
        <taxon>Bacillota</taxon>
        <taxon>Bacilli</taxon>
        <taxon>Bacillales</taxon>
        <taxon>Bacillaceae</taxon>
        <taxon>Aeribacillus</taxon>
    </lineage>
</organism>
<dbReference type="GO" id="GO:0005829">
    <property type="term" value="C:cytosol"/>
    <property type="evidence" value="ECO:0007669"/>
    <property type="project" value="UniProtKB-ARBA"/>
</dbReference>
<dbReference type="NCBIfam" id="TIGR00093">
    <property type="entry name" value="pseudouridine synthase"/>
    <property type="match status" value="1"/>
</dbReference>
<dbReference type="OrthoDB" id="9807213at2"/>
<dbReference type="CDD" id="cd02870">
    <property type="entry name" value="PseudoU_synth_RsuA_like"/>
    <property type="match status" value="1"/>
</dbReference>
<sequence length="245" mass="28255">MERLQKVIARSGIASRRKAEQLILDGKVTVNGQVVTELGTKVSDEDKVEVNGIPVEREEPIYILFYKPRGVISSVKDEKGRKVVTDYFRDFEQRIFPVGRLDYDTSGLLILTNDGDFANLLMHPRYEIDKVYVAKVKGIPERKELKQLEQGIMLEDGMTKPAKVKMLSLDKRKKTCIIEITIHEGRNRQIRRMFDKIGYPVLKLKRERYAFLDLKGLNPGAFREITPHEVKRLRALAQHGKHARV</sequence>
<dbReference type="Proteomes" id="UP000214606">
    <property type="component" value="Chromosome"/>
</dbReference>
<evidence type="ECO:0000256" key="3">
    <source>
        <dbReference type="ARBA" id="ARBA00023235"/>
    </source>
</evidence>
<dbReference type="PANTHER" id="PTHR47683">
    <property type="entry name" value="PSEUDOURIDINE SYNTHASE FAMILY PROTEIN-RELATED"/>
    <property type="match status" value="1"/>
</dbReference>
<reference evidence="8 9" key="1">
    <citation type="submission" date="2016-04" db="EMBL/GenBank/DDBJ databases">
        <title>Draft genome sequence of Aeribacillus pallidus 8m3 from petroleum reservoir.</title>
        <authorList>
            <person name="Poltaraus A.B."/>
            <person name="Nazina T.N."/>
            <person name="Tourova T.P."/>
            <person name="Malakho S.M."/>
            <person name="Korshunova A.V."/>
            <person name="Sokolova D.S."/>
        </authorList>
    </citation>
    <scope>NUCLEOTIDE SEQUENCE [LARGE SCALE GENOMIC DNA]</scope>
    <source>
        <strain evidence="8 9">8m3</strain>
    </source>
</reference>
<evidence type="ECO:0000313" key="10">
    <source>
        <dbReference type="Proteomes" id="UP000214606"/>
    </source>
</evidence>
<dbReference type="Gene3D" id="3.30.70.1560">
    <property type="entry name" value="Alpha-L RNA-binding motif"/>
    <property type="match status" value="1"/>
</dbReference>
<dbReference type="STRING" id="33936.AZI98_12565"/>
<keyword evidence="9" id="KW-1185">Reference proteome</keyword>
<dbReference type="Pfam" id="PF01479">
    <property type="entry name" value="S4"/>
    <property type="match status" value="1"/>
</dbReference>
<dbReference type="InterPro" id="IPR006145">
    <property type="entry name" value="PsdUridine_synth_RsuA/RluA"/>
</dbReference>
<dbReference type="InterPro" id="IPR042092">
    <property type="entry name" value="PsdUridine_s_RsuA/RluB/E/F_cat"/>
</dbReference>
<dbReference type="InterPro" id="IPR050343">
    <property type="entry name" value="RsuA_PseudoU_synthase"/>
</dbReference>
<dbReference type="Pfam" id="PF00849">
    <property type="entry name" value="PseudoU_synth_2"/>
    <property type="match status" value="1"/>
</dbReference>
<evidence type="ECO:0000256" key="4">
    <source>
        <dbReference type="PROSITE-ProRule" id="PRU00182"/>
    </source>
</evidence>
<dbReference type="Gene3D" id="3.10.290.10">
    <property type="entry name" value="RNA-binding S4 domain"/>
    <property type="match status" value="1"/>
</dbReference>
<dbReference type="InterPro" id="IPR018496">
    <property type="entry name" value="PsdUridine_synth_RsuA/RluB_CS"/>
</dbReference>
<dbReference type="EMBL" id="LWBR01000035">
    <property type="protein sequence ID" value="KZN95895.1"/>
    <property type="molecule type" value="Genomic_DNA"/>
</dbReference>
<protein>
    <recommendedName>
        <fullName evidence="5">Pseudouridine synthase</fullName>
        <ecNumber evidence="5">5.4.99.-</ecNumber>
    </recommendedName>
</protein>
<dbReference type="Proteomes" id="UP000076476">
    <property type="component" value="Unassembled WGS sequence"/>
</dbReference>
<evidence type="ECO:0000313" key="7">
    <source>
        <dbReference type="EMBL" id="ASS91784.1"/>
    </source>
</evidence>
<evidence type="ECO:0000256" key="5">
    <source>
        <dbReference type="RuleBase" id="RU003887"/>
    </source>
</evidence>
<evidence type="ECO:0000313" key="9">
    <source>
        <dbReference type="Proteomes" id="UP000076476"/>
    </source>
</evidence>
<evidence type="ECO:0000313" key="8">
    <source>
        <dbReference type="EMBL" id="KZN95895.1"/>
    </source>
</evidence>
<dbReference type="FunFam" id="3.30.70.1560:FF:000001">
    <property type="entry name" value="Pseudouridine synthase"/>
    <property type="match status" value="1"/>
</dbReference>
<dbReference type="SMART" id="SM00363">
    <property type="entry name" value="S4"/>
    <property type="match status" value="1"/>
</dbReference>
<dbReference type="InterPro" id="IPR020103">
    <property type="entry name" value="PsdUridine_synth_cat_dom_sf"/>
</dbReference>
<dbReference type="PANTHER" id="PTHR47683:SF2">
    <property type="entry name" value="RNA-BINDING S4 DOMAIN-CONTAINING PROTEIN"/>
    <property type="match status" value="1"/>
</dbReference>
<dbReference type="AlphaFoldDB" id="A0A165XD76"/>
<accession>A0A164B3R3</accession>
<dbReference type="SUPFAM" id="SSF55174">
    <property type="entry name" value="Alpha-L RNA-binding motif"/>
    <property type="match status" value="1"/>
</dbReference>
<dbReference type="EMBL" id="CP017703">
    <property type="protein sequence ID" value="ASS91784.1"/>
    <property type="molecule type" value="Genomic_DNA"/>
</dbReference>
<dbReference type="RefSeq" id="WP_063388629.1">
    <property type="nucleotide sequence ID" value="NZ_CP017703.1"/>
</dbReference>
<keyword evidence="2 4" id="KW-0694">RNA-binding</keyword>
<keyword evidence="3 5" id="KW-0413">Isomerase</keyword>
<dbReference type="PROSITE" id="PS50889">
    <property type="entry name" value="S4"/>
    <property type="match status" value="1"/>
</dbReference>
<dbReference type="GO" id="GO:0000455">
    <property type="term" value="P:enzyme-directed rRNA pseudouridine synthesis"/>
    <property type="evidence" value="ECO:0007669"/>
    <property type="project" value="UniProtKB-ARBA"/>
</dbReference>
<gene>
    <name evidence="7" type="ORF">AP3564_17415</name>
    <name evidence="8" type="ORF">AZI98_12565</name>
</gene>
<dbReference type="GO" id="GO:0003723">
    <property type="term" value="F:RNA binding"/>
    <property type="evidence" value="ECO:0007669"/>
    <property type="project" value="UniProtKB-KW"/>
</dbReference>
<name>A0A165XD76_9BACI</name>
<dbReference type="KEGG" id="apak:AP3564_17415"/>
<evidence type="ECO:0000256" key="1">
    <source>
        <dbReference type="ARBA" id="ARBA00008348"/>
    </source>
</evidence>
<reference evidence="7 10" key="2">
    <citation type="submission" date="2016-10" db="EMBL/GenBank/DDBJ databases">
        <title>The whole genome sequencing and assembly of Aeribacillus pallidus KCTC3564 strain.</title>
        <authorList>
            <person name="Lee Y.-J."/>
            <person name="Park M.-K."/>
            <person name="Yi H."/>
            <person name="Bahn Y.-S."/>
            <person name="Kim J.F."/>
            <person name="Lee D.-W."/>
        </authorList>
    </citation>
    <scope>NUCLEOTIDE SEQUENCE [LARGE SCALE GENOMIC DNA]</scope>
    <source>
        <strain evidence="7 10">KCTC3564</strain>
    </source>
</reference>
<dbReference type="SUPFAM" id="SSF55120">
    <property type="entry name" value="Pseudouridine synthase"/>
    <property type="match status" value="1"/>
</dbReference>
<feature type="domain" description="RNA-binding S4" evidence="6">
    <location>
        <begin position="2"/>
        <end position="61"/>
    </location>
</feature>
<dbReference type="FunFam" id="3.10.290.10:FF:000003">
    <property type="entry name" value="Pseudouridine synthase"/>
    <property type="match status" value="1"/>
</dbReference>
<dbReference type="PROSITE" id="PS01149">
    <property type="entry name" value="PSI_RSU"/>
    <property type="match status" value="1"/>
</dbReference>